<dbReference type="GO" id="GO:0016832">
    <property type="term" value="F:aldehyde-lyase activity"/>
    <property type="evidence" value="ECO:0007669"/>
    <property type="project" value="TreeGrafter"/>
</dbReference>
<keyword evidence="2" id="KW-0456">Lyase</keyword>
<protein>
    <submittedName>
        <fullName evidence="5">Fuculose phosphate aldolase</fullName>
    </submittedName>
</protein>
<dbReference type="SMART" id="SM01007">
    <property type="entry name" value="Aldolase_II"/>
    <property type="match status" value="1"/>
</dbReference>
<feature type="domain" description="Class II aldolase/adducin N-terminal" evidence="4">
    <location>
        <begin position="31"/>
        <end position="218"/>
    </location>
</feature>
<dbReference type="Gene3D" id="3.40.225.10">
    <property type="entry name" value="Class II aldolase/adducin N-terminal domain"/>
    <property type="match status" value="1"/>
</dbReference>
<dbReference type="GO" id="GO:0005829">
    <property type="term" value="C:cytosol"/>
    <property type="evidence" value="ECO:0007669"/>
    <property type="project" value="TreeGrafter"/>
</dbReference>
<evidence type="ECO:0000256" key="3">
    <source>
        <dbReference type="SAM" id="MobiDB-lite"/>
    </source>
</evidence>
<evidence type="ECO:0000256" key="1">
    <source>
        <dbReference type="ARBA" id="ARBA00022723"/>
    </source>
</evidence>
<dbReference type="SUPFAM" id="SSF53639">
    <property type="entry name" value="AraD/HMP-PK domain-like"/>
    <property type="match status" value="1"/>
</dbReference>
<reference evidence="5" key="1">
    <citation type="journal article" date="2014" name="Int. J. Syst. Evol. Microbiol.">
        <title>Complete genome sequence of Corynebacterium casei LMG S-19264T (=DSM 44701T), isolated from a smear-ripened cheese.</title>
        <authorList>
            <consortium name="US DOE Joint Genome Institute (JGI-PGF)"/>
            <person name="Walter F."/>
            <person name="Albersmeier A."/>
            <person name="Kalinowski J."/>
            <person name="Ruckert C."/>
        </authorList>
    </citation>
    <scope>NUCLEOTIDE SEQUENCE</scope>
    <source>
        <strain evidence="5">JCM 3086</strain>
    </source>
</reference>
<dbReference type="Pfam" id="PF00596">
    <property type="entry name" value="Aldolase_II"/>
    <property type="match status" value="1"/>
</dbReference>
<dbReference type="InterPro" id="IPR050197">
    <property type="entry name" value="Aldolase_class_II_sugar_metab"/>
</dbReference>
<evidence type="ECO:0000259" key="4">
    <source>
        <dbReference type="SMART" id="SM01007"/>
    </source>
</evidence>
<keyword evidence="6" id="KW-1185">Reference proteome</keyword>
<feature type="region of interest" description="Disordered" evidence="3">
    <location>
        <begin position="1"/>
        <end position="23"/>
    </location>
</feature>
<comment type="caution">
    <text evidence="5">The sequence shown here is derived from an EMBL/GenBank/DDBJ whole genome shotgun (WGS) entry which is preliminary data.</text>
</comment>
<proteinExistence type="predicted"/>
<reference evidence="5" key="2">
    <citation type="submission" date="2020-09" db="EMBL/GenBank/DDBJ databases">
        <authorList>
            <person name="Sun Q."/>
            <person name="Ohkuma M."/>
        </authorList>
    </citation>
    <scope>NUCLEOTIDE SEQUENCE</scope>
    <source>
        <strain evidence="5">JCM 3086</strain>
    </source>
</reference>
<dbReference type="PANTHER" id="PTHR22789:SF0">
    <property type="entry name" value="3-OXO-TETRONATE 4-PHOSPHATE DECARBOXYLASE-RELATED"/>
    <property type="match status" value="1"/>
</dbReference>
<accession>A0A917L2M7</accession>
<dbReference type="Proteomes" id="UP000657574">
    <property type="component" value="Unassembled WGS sequence"/>
</dbReference>
<gene>
    <name evidence="5" type="ORF">GCM10010121_058710</name>
</gene>
<dbReference type="InterPro" id="IPR001303">
    <property type="entry name" value="Aldolase_II/adducin_N"/>
</dbReference>
<dbReference type="AlphaFoldDB" id="A0A917L2M7"/>
<dbReference type="GO" id="GO:0019323">
    <property type="term" value="P:pentose catabolic process"/>
    <property type="evidence" value="ECO:0007669"/>
    <property type="project" value="TreeGrafter"/>
</dbReference>
<name>A0A917L2M7_9ACTN</name>
<dbReference type="EMBL" id="BMQA01000024">
    <property type="protein sequence ID" value="GGJ39869.1"/>
    <property type="molecule type" value="Genomic_DNA"/>
</dbReference>
<evidence type="ECO:0000313" key="5">
    <source>
        <dbReference type="EMBL" id="GGJ39869.1"/>
    </source>
</evidence>
<keyword evidence="1" id="KW-0479">Metal-binding</keyword>
<dbReference type="GO" id="GO:0046872">
    <property type="term" value="F:metal ion binding"/>
    <property type="evidence" value="ECO:0007669"/>
    <property type="project" value="UniProtKB-KW"/>
</dbReference>
<dbReference type="PANTHER" id="PTHR22789">
    <property type="entry name" value="FUCULOSE PHOSPHATE ALDOLASE"/>
    <property type="match status" value="1"/>
</dbReference>
<dbReference type="InterPro" id="IPR036409">
    <property type="entry name" value="Aldolase_II/adducin_N_sf"/>
</dbReference>
<evidence type="ECO:0000256" key="2">
    <source>
        <dbReference type="ARBA" id="ARBA00023239"/>
    </source>
</evidence>
<sequence length="274" mass="29222">MTVQSTFSAPSKPSERSHPLSTTTDVEDLRTLVALSCRILAATGCVREITGHVSVRVPGTEQFLVRCRPPRDPGVEFTVVDDIKLVGLDATNADLDGGYALPGEWAIHTELYWARPDIGAVVHGHPRASLLCGVLDLPLQPVIGAYDPGAMELAVRGVPVYPRAVLISDRELGGAMAAAMGDADACLLRGHGVVAVGEDVRQATVRAIKLETLADLTLGLHSVAGAKPMLLSTEDSAEVAEFVSSRNAARTYAQWTWDFYLRSLGAAADVTRRN</sequence>
<organism evidence="5 6">
    <name type="scientific">Streptomyces brasiliensis</name>
    <dbReference type="NCBI Taxonomy" id="1954"/>
    <lineage>
        <taxon>Bacteria</taxon>
        <taxon>Bacillati</taxon>
        <taxon>Actinomycetota</taxon>
        <taxon>Actinomycetes</taxon>
        <taxon>Kitasatosporales</taxon>
        <taxon>Streptomycetaceae</taxon>
        <taxon>Streptomyces</taxon>
    </lineage>
</organism>
<evidence type="ECO:0000313" key="6">
    <source>
        <dbReference type="Proteomes" id="UP000657574"/>
    </source>
</evidence>
<feature type="compositionally biased region" description="Polar residues" evidence="3">
    <location>
        <begin position="1"/>
        <end position="11"/>
    </location>
</feature>